<proteinExistence type="predicted"/>
<gene>
    <name evidence="5" type="ORF">CDV31_005201</name>
</gene>
<dbReference type="GO" id="GO:0044550">
    <property type="term" value="P:secondary metabolite biosynthetic process"/>
    <property type="evidence" value="ECO:0007669"/>
    <property type="project" value="TreeGrafter"/>
</dbReference>
<dbReference type="GO" id="GO:0004312">
    <property type="term" value="F:fatty acid synthase activity"/>
    <property type="evidence" value="ECO:0007669"/>
    <property type="project" value="TreeGrafter"/>
</dbReference>
<dbReference type="PANTHER" id="PTHR43775:SF22">
    <property type="entry name" value="SYNTHASE, PUTATIVE (JCVI)-RELATED"/>
    <property type="match status" value="1"/>
</dbReference>
<dbReference type="PANTHER" id="PTHR43775">
    <property type="entry name" value="FATTY ACID SYNTHASE"/>
    <property type="match status" value="1"/>
</dbReference>
<evidence type="ECO:0000256" key="3">
    <source>
        <dbReference type="ARBA" id="ARBA00023268"/>
    </source>
</evidence>
<comment type="caution">
    <text evidence="5">The sequence shown here is derived from an EMBL/GenBank/DDBJ whole genome shotgun (WGS) entry which is preliminary data.</text>
</comment>
<evidence type="ECO:0000256" key="2">
    <source>
        <dbReference type="ARBA" id="ARBA00022553"/>
    </source>
</evidence>
<dbReference type="SUPFAM" id="SSF51735">
    <property type="entry name" value="NAD(P)-binding Rossmann-fold domains"/>
    <property type="match status" value="1"/>
</dbReference>
<dbReference type="CDD" id="cd05195">
    <property type="entry name" value="enoyl_red"/>
    <property type="match status" value="1"/>
</dbReference>
<keyword evidence="6" id="KW-1185">Reference proteome</keyword>
<keyword evidence="2" id="KW-0597">Phosphoprotein</keyword>
<name>A0A428UKD8_9HYPO</name>
<dbReference type="Pfam" id="PF13602">
    <property type="entry name" value="ADH_zinc_N_2"/>
    <property type="match status" value="1"/>
</dbReference>
<dbReference type="InterPro" id="IPR011032">
    <property type="entry name" value="GroES-like_sf"/>
</dbReference>
<dbReference type="InterPro" id="IPR036291">
    <property type="entry name" value="NAD(P)-bd_dom_sf"/>
</dbReference>
<dbReference type="SUPFAM" id="SSF50129">
    <property type="entry name" value="GroES-like"/>
    <property type="match status" value="1"/>
</dbReference>
<evidence type="ECO:0000256" key="1">
    <source>
        <dbReference type="ARBA" id="ARBA00022450"/>
    </source>
</evidence>
<dbReference type="InterPro" id="IPR050091">
    <property type="entry name" value="PKS_NRPS_Biosynth_Enz"/>
</dbReference>
<dbReference type="Gene3D" id="3.90.180.10">
    <property type="entry name" value="Medium-chain alcohol dehydrogenases, catalytic domain"/>
    <property type="match status" value="1"/>
</dbReference>
<evidence type="ECO:0000313" key="5">
    <source>
        <dbReference type="EMBL" id="RSM14767.1"/>
    </source>
</evidence>
<dbReference type="AlphaFoldDB" id="A0A428UKD8"/>
<feature type="domain" description="Enoyl reductase (ER)" evidence="4">
    <location>
        <begin position="126"/>
        <end position="399"/>
    </location>
</feature>
<dbReference type="GO" id="GO:0016491">
    <property type="term" value="F:oxidoreductase activity"/>
    <property type="evidence" value="ECO:0007669"/>
    <property type="project" value="InterPro"/>
</dbReference>
<dbReference type="SMART" id="SM00829">
    <property type="entry name" value="PKS_ER"/>
    <property type="match status" value="1"/>
</dbReference>
<dbReference type="Proteomes" id="UP000288429">
    <property type="component" value="Unassembled WGS sequence"/>
</dbReference>
<evidence type="ECO:0000259" key="4">
    <source>
        <dbReference type="SMART" id="SM00829"/>
    </source>
</evidence>
<keyword evidence="3" id="KW-0511">Multifunctional enzyme</keyword>
<keyword evidence="1" id="KW-0596">Phosphopantetheine</keyword>
<accession>A0A428UKD8</accession>
<organism evidence="5 6">
    <name type="scientific">Fusarium ambrosium</name>
    <dbReference type="NCBI Taxonomy" id="131363"/>
    <lineage>
        <taxon>Eukaryota</taxon>
        <taxon>Fungi</taxon>
        <taxon>Dikarya</taxon>
        <taxon>Ascomycota</taxon>
        <taxon>Pezizomycotina</taxon>
        <taxon>Sordariomycetes</taxon>
        <taxon>Hypocreomycetidae</taxon>
        <taxon>Hypocreales</taxon>
        <taxon>Nectriaceae</taxon>
        <taxon>Fusarium</taxon>
        <taxon>Fusarium solani species complex</taxon>
    </lineage>
</organism>
<protein>
    <recommendedName>
        <fullName evidence="4">Enoyl reductase (ER) domain-containing protein</fullName>
    </recommendedName>
</protein>
<dbReference type="EMBL" id="NIZV01000053">
    <property type="protein sequence ID" value="RSM14767.1"/>
    <property type="molecule type" value="Genomic_DNA"/>
</dbReference>
<sequence length="466" mass="50188">MRSDGKNSESESDMLMATGFTRVIRKEAEGLKLVTLTVKQDLPDHSAILQVVSGILKVSFVEQRDRICELEYQYNNNAVVVPRLRVAPHYERWSQGKTAQSGGAAVTEEIALVPERPLKLEVEVPGLLSSMRFTDDGPRTPLGTHEVEVQAKTYGVNSNRVEMAMGLSDQRKVGDQGSDLELMRRLPSSMSFTDASAALLAYTTAWLALNAVARLTPGQTVLVHSAETATDQAAVIIAQLLGADVFATVKDAQAKKLLVETLGVAESKVYSSQPTNYKQGVRRQTAGQGVHVVLNSLDDSHLQDSWDSLAPFGTFVELREGHKSSIQALDGKNAAFTSLGLGLLIRQRPGIVGKAMDKVIDLINGGKISSIQSTQSLSISQIETVFRLVSKGQTSQVVLEVNDGAIVRATVPKPTELTIMADATYVVPGGLGSLGETCVRHLDVVTRISIAGLLRWPPGCSCSSRV</sequence>
<dbReference type="GO" id="GO:0006633">
    <property type="term" value="P:fatty acid biosynthetic process"/>
    <property type="evidence" value="ECO:0007669"/>
    <property type="project" value="TreeGrafter"/>
</dbReference>
<evidence type="ECO:0000313" key="6">
    <source>
        <dbReference type="Proteomes" id="UP000288429"/>
    </source>
</evidence>
<reference evidence="5 6" key="1">
    <citation type="submission" date="2017-06" db="EMBL/GenBank/DDBJ databases">
        <title>Cmopartive genomic analysis of Ambrosia Fusariam Clade fungi.</title>
        <authorList>
            <person name="Stajich J.E."/>
            <person name="Carrillo J."/>
            <person name="Kijimoto T."/>
            <person name="Eskalen A."/>
            <person name="O'Donnell K."/>
            <person name="Kasson M."/>
        </authorList>
    </citation>
    <scope>NUCLEOTIDE SEQUENCE [LARGE SCALE GENOMIC DNA]</scope>
    <source>
        <strain evidence="5 6">NRRL 20438</strain>
    </source>
</reference>
<dbReference type="InterPro" id="IPR020843">
    <property type="entry name" value="ER"/>
</dbReference>